<sequence length="152" mass="15314">MKAETVLIVEDTGTTIDTKLNDIQGATFATATDSLEALRNRGDAAWTGSATLSDSGTAQAGSATTITLRDGAPTTANILEGHLIFISAGTGAGQSKAIAENGYDVTVPTAPVATIIGAWEVNPDATSVYEVTPDAITEFTAAPTAAANADAI</sequence>
<reference evidence="1" key="1">
    <citation type="journal article" date="2015" name="Nature">
        <title>Complex archaea that bridge the gap between prokaryotes and eukaryotes.</title>
        <authorList>
            <person name="Spang A."/>
            <person name="Saw J.H."/>
            <person name="Jorgensen S.L."/>
            <person name="Zaremba-Niedzwiedzka K."/>
            <person name="Martijn J."/>
            <person name="Lind A.E."/>
            <person name="van Eijk R."/>
            <person name="Schleper C."/>
            <person name="Guy L."/>
            <person name="Ettema T.J."/>
        </authorList>
    </citation>
    <scope>NUCLEOTIDE SEQUENCE</scope>
</reference>
<protein>
    <submittedName>
        <fullName evidence="1">Uncharacterized protein</fullName>
    </submittedName>
</protein>
<comment type="caution">
    <text evidence="1">The sequence shown here is derived from an EMBL/GenBank/DDBJ whole genome shotgun (WGS) entry which is preliminary data.</text>
</comment>
<gene>
    <name evidence="1" type="ORF">LCGC14_2481020</name>
</gene>
<accession>A0A0F9DJI6</accession>
<dbReference type="EMBL" id="LAZR01039080">
    <property type="protein sequence ID" value="KKL17891.1"/>
    <property type="molecule type" value="Genomic_DNA"/>
</dbReference>
<evidence type="ECO:0000313" key="1">
    <source>
        <dbReference type="EMBL" id="KKL17891.1"/>
    </source>
</evidence>
<proteinExistence type="predicted"/>
<organism evidence="1">
    <name type="scientific">marine sediment metagenome</name>
    <dbReference type="NCBI Taxonomy" id="412755"/>
    <lineage>
        <taxon>unclassified sequences</taxon>
        <taxon>metagenomes</taxon>
        <taxon>ecological metagenomes</taxon>
    </lineage>
</organism>
<dbReference type="AlphaFoldDB" id="A0A0F9DJI6"/>
<name>A0A0F9DJI6_9ZZZZ</name>
<feature type="non-terminal residue" evidence="1">
    <location>
        <position position="152"/>
    </location>
</feature>